<dbReference type="Pfam" id="PF07727">
    <property type="entry name" value="RVT_2"/>
    <property type="match status" value="2"/>
</dbReference>
<feature type="domain" description="Reverse transcriptase Ty1/copia-type" evidence="2">
    <location>
        <begin position="298"/>
        <end position="366"/>
    </location>
</feature>
<sequence length="934" mass="105870">MGLMVRPGLVSFGGFIPSPSIGFMRPFRCHVTILNTLDPLGKFDGKADEGFLVGYSVNSKAFRVSNSRIEIVQETLHINFLENEPNVAGIGPKWLSDTDNLTMSMNYQPVVAGNQHNDNAGIKENLDADDDVADAAFDVKENKNDVHVSVNGSDKTDNKKHNEKAKRDDKGKSHIDSLIRVRDLIPEFKEVSFNSSNRVNAVSAPVNAAGPNSTNSSNSFTTASPSVDAVNDEEEVGAEADLSYLETNIHVSPIPTTRVHKDHPVNQIIGDLNLAPQTRSMTRMVKEQGGLHQINNEYFHTYLPKGKRAIGSKWVFRNKKDERWIVIRNKAKLVAQGHTQEEGIDYDKVFALVARIEAIRLFLAYASFMGFKDPDYPDKVYKVVKALYGLHQAPRAWYETLANYLLENGFQRGKIDQTLFIKKQKGEILLVYVYVDEIIFGSTNKELCKAFKKLMKDKFQMSSMGELTFFLGLQVKQKDDEIFISQDKYVAEILRKFGFTDIKLASTPIKIEKPLLKDPDDEDVDVHIFRSMIGSLMYLTLSRPDIMFTVCACTVVATSSTEAEYVVAASCCTQVLWIQNQLLDYGEELTIPKQTALGKEISNPFMAGSLPKTIWHFITAISYELMLFGLLTVAAVKLMLLDASDGFDEIMDFLNAYTIKYALMVNPTIYVSCIKQFWATATVKKVNDDVQLRALIDGKKVVVSKAIIGRDLYLDDADGVECLPNEEIFKGLARIGYEKPPPKLTFYKAFFSTQWKFLIHTLVQCLSAKRTAWNEFSCSMASAVICPTTGRKFNFSKYIFDSMVRNMDSPSKFLMYQFFLQVVLDNQVDDMTTHNTRYTSPALTQKVFANTRRVRKGFSGVETPLFASMLVQPQHKLKKKLKYPLLLHHHPQQVLLHHLPFRILHLHLMLHLYKINLLHLMFHYHRNNQLVMNP</sequence>
<evidence type="ECO:0000313" key="4">
    <source>
        <dbReference type="EMBL" id="GEY22769.1"/>
    </source>
</evidence>
<proteinExistence type="predicted"/>
<feature type="domain" description="Reverse transcriptase Ty1/copia-type" evidence="2">
    <location>
        <begin position="370"/>
        <end position="509"/>
    </location>
</feature>
<feature type="domain" description="Retroviral polymerase SH3-like" evidence="3">
    <location>
        <begin position="36"/>
        <end position="84"/>
    </location>
</feature>
<dbReference type="Pfam" id="PF25597">
    <property type="entry name" value="SH3_retrovirus"/>
    <property type="match status" value="1"/>
</dbReference>
<accession>A0A699HPH6</accession>
<dbReference type="InterPro" id="IPR057670">
    <property type="entry name" value="SH3_retrovirus"/>
</dbReference>
<evidence type="ECO:0008006" key="5">
    <source>
        <dbReference type="Google" id="ProtNLM"/>
    </source>
</evidence>
<dbReference type="PANTHER" id="PTHR11439">
    <property type="entry name" value="GAG-POL-RELATED RETROTRANSPOSON"/>
    <property type="match status" value="1"/>
</dbReference>
<gene>
    <name evidence="4" type="ORF">Tci_394743</name>
</gene>
<reference evidence="4" key="1">
    <citation type="journal article" date="2019" name="Sci. Rep.">
        <title>Draft genome of Tanacetum cinerariifolium, the natural source of mosquito coil.</title>
        <authorList>
            <person name="Yamashiro T."/>
            <person name="Shiraishi A."/>
            <person name="Satake H."/>
            <person name="Nakayama K."/>
        </authorList>
    </citation>
    <scope>NUCLEOTIDE SEQUENCE</scope>
</reference>
<dbReference type="EMBL" id="BKCJ010161518">
    <property type="protein sequence ID" value="GEY22769.1"/>
    <property type="molecule type" value="Genomic_DNA"/>
</dbReference>
<feature type="region of interest" description="Disordered" evidence="1">
    <location>
        <begin position="143"/>
        <end position="173"/>
    </location>
</feature>
<evidence type="ECO:0000259" key="3">
    <source>
        <dbReference type="Pfam" id="PF25597"/>
    </source>
</evidence>
<feature type="compositionally biased region" description="Low complexity" evidence="1">
    <location>
        <begin position="212"/>
        <end position="226"/>
    </location>
</feature>
<dbReference type="PANTHER" id="PTHR11439:SF509">
    <property type="entry name" value="RNA-DIRECTED DNA POLYMERASE"/>
    <property type="match status" value="1"/>
</dbReference>
<dbReference type="InterPro" id="IPR013103">
    <property type="entry name" value="RVT_2"/>
</dbReference>
<feature type="region of interest" description="Disordered" evidence="1">
    <location>
        <begin position="208"/>
        <end position="229"/>
    </location>
</feature>
<feature type="compositionally biased region" description="Basic and acidic residues" evidence="1">
    <location>
        <begin position="154"/>
        <end position="173"/>
    </location>
</feature>
<dbReference type="SUPFAM" id="SSF56672">
    <property type="entry name" value="DNA/RNA polymerases"/>
    <property type="match status" value="1"/>
</dbReference>
<name>A0A699HPH6_TANCI</name>
<dbReference type="AlphaFoldDB" id="A0A699HPH6"/>
<dbReference type="InterPro" id="IPR043502">
    <property type="entry name" value="DNA/RNA_pol_sf"/>
</dbReference>
<evidence type="ECO:0000256" key="1">
    <source>
        <dbReference type="SAM" id="MobiDB-lite"/>
    </source>
</evidence>
<evidence type="ECO:0000259" key="2">
    <source>
        <dbReference type="Pfam" id="PF07727"/>
    </source>
</evidence>
<protein>
    <recommendedName>
        <fullName evidence="5">Reverse transcriptase Ty1/copia-type domain-containing protein</fullName>
    </recommendedName>
</protein>
<comment type="caution">
    <text evidence="4">The sequence shown here is derived from an EMBL/GenBank/DDBJ whole genome shotgun (WGS) entry which is preliminary data.</text>
</comment>
<organism evidence="4">
    <name type="scientific">Tanacetum cinerariifolium</name>
    <name type="common">Dalmatian daisy</name>
    <name type="synonym">Chrysanthemum cinerariifolium</name>
    <dbReference type="NCBI Taxonomy" id="118510"/>
    <lineage>
        <taxon>Eukaryota</taxon>
        <taxon>Viridiplantae</taxon>
        <taxon>Streptophyta</taxon>
        <taxon>Embryophyta</taxon>
        <taxon>Tracheophyta</taxon>
        <taxon>Spermatophyta</taxon>
        <taxon>Magnoliopsida</taxon>
        <taxon>eudicotyledons</taxon>
        <taxon>Gunneridae</taxon>
        <taxon>Pentapetalae</taxon>
        <taxon>asterids</taxon>
        <taxon>campanulids</taxon>
        <taxon>Asterales</taxon>
        <taxon>Asteraceae</taxon>
        <taxon>Asteroideae</taxon>
        <taxon>Anthemideae</taxon>
        <taxon>Anthemidinae</taxon>
        <taxon>Tanacetum</taxon>
    </lineage>
</organism>